<evidence type="ECO:0000313" key="1">
    <source>
        <dbReference type="EMBL" id="GAN04864.1"/>
    </source>
</evidence>
<reference evidence="1" key="1">
    <citation type="submission" date="2014-09" db="EMBL/GenBank/DDBJ databases">
        <title>Draft genome sequence of an oleaginous Mucoromycotina fungus Mucor ambiguus NBRC6742.</title>
        <authorList>
            <person name="Takeda I."/>
            <person name="Yamane N."/>
            <person name="Morita T."/>
            <person name="Tamano K."/>
            <person name="Machida M."/>
            <person name="Baker S."/>
            <person name="Koike H."/>
        </authorList>
    </citation>
    <scope>NUCLEOTIDE SEQUENCE</scope>
    <source>
        <strain evidence="1">NBRC 6742</strain>
    </source>
</reference>
<dbReference type="AlphaFoldDB" id="A0A0C9MC23"/>
<dbReference type="OrthoDB" id="10251342at2759"/>
<gene>
    <name evidence="1" type="ORF">MAM1_0075c04329</name>
</gene>
<proteinExistence type="predicted"/>
<dbReference type="STRING" id="91626.A0A0C9MC23"/>
<dbReference type="Proteomes" id="UP000053815">
    <property type="component" value="Unassembled WGS sequence"/>
</dbReference>
<dbReference type="EMBL" id="DF836364">
    <property type="protein sequence ID" value="GAN04864.1"/>
    <property type="molecule type" value="Genomic_DNA"/>
</dbReference>
<sequence>MESQVCLVMIALMLQFDQRYFESTFDNSGIRFAQKVLQNHSVSIDHPIQQHHLVPRITLFIPNFTRFSHIGVVLDTIQVLIKYATHLMDQWRENGFESKRLINYYTELSADVLILACTLLQYLQLMVRNIDIRMDNGI</sequence>
<organism evidence="1">
    <name type="scientific">Mucor ambiguus</name>
    <dbReference type="NCBI Taxonomy" id="91626"/>
    <lineage>
        <taxon>Eukaryota</taxon>
        <taxon>Fungi</taxon>
        <taxon>Fungi incertae sedis</taxon>
        <taxon>Mucoromycota</taxon>
        <taxon>Mucoromycotina</taxon>
        <taxon>Mucoromycetes</taxon>
        <taxon>Mucorales</taxon>
        <taxon>Mucorineae</taxon>
        <taxon>Mucoraceae</taxon>
        <taxon>Mucor</taxon>
    </lineage>
</organism>
<evidence type="ECO:0000313" key="2">
    <source>
        <dbReference type="Proteomes" id="UP000053815"/>
    </source>
</evidence>
<keyword evidence="2" id="KW-1185">Reference proteome</keyword>
<accession>A0A0C9MC23</accession>
<name>A0A0C9MC23_9FUNG</name>
<protein>
    <submittedName>
        <fullName evidence="1">Uncharacterized protein</fullName>
    </submittedName>
</protein>